<keyword evidence="1" id="KW-0812">Transmembrane</keyword>
<dbReference type="CDD" id="cd00303">
    <property type="entry name" value="retropepsin_like"/>
    <property type="match status" value="1"/>
</dbReference>
<sequence length="263" mass="28084">MLRALSGARLAAPSLSSELPRMAAAFHLHPRQQYVHRRGPPPEADTPSSIMTAAMGAVAAIGVVGAIVLNSKSSQNRKGKTVEFVQPPDALPSLEPDGAFDADDESFLAHSSSYENQRGPADAIEVYDGAKHTTVTADSAATDGTRMLNILNEPVKVRVGDGEWVTVTRVMLDTGNLGPTLILPRLAERIGLEPKARMMPVVSVGIHGDARTLPSAKAKVWIKNVELDVVVTLGEVPLADYEMVLGKDVLKVLFDRGFVIGAY</sequence>
<evidence type="ECO:0000313" key="3">
    <source>
        <dbReference type="Proteomes" id="UP000054408"/>
    </source>
</evidence>
<organism evidence="2 3">
    <name type="scientific">Thecamonas trahens ATCC 50062</name>
    <dbReference type="NCBI Taxonomy" id="461836"/>
    <lineage>
        <taxon>Eukaryota</taxon>
        <taxon>Apusozoa</taxon>
        <taxon>Apusomonadida</taxon>
        <taxon>Apusomonadidae</taxon>
        <taxon>Thecamonas</taxon>
    </lineage>
</organism>
<keyword evidence="1" id="KW-0472">Membrane</keyword>
<gene>
    <name evidence="2" type="ORF">AMSG_01884</name>
</gene>
<keyword evidence="3" id="KW-1185">Reference proteome</keyword>
<evidence type="ECO:0000256" key="1">
    <source>
        <dbReference type="SAM" id="Phobius"/>
    </source>
</evidence>
<dbReference type="Proteomes" id="UP000054408">
    <property type="component" value="Unassembled WGS sequence"/>
</dbReference>
<protein>
    <submittedName>
        <fullName evidence="2">Uncharacterized protein</fullName>
    </submittedName>
</protein>
<name>A0A0L0DTP0_THETB</name>
<dbReference type="AlphaFoldDB" id="A0A0L0DTP0"/>
<proteinExistence type="predicted"/>
<evidence type="ECO:0000313" key="2">
    <source>
        <dbReference type="EMBL" id="KNC55615.1"/>
    </source>
</evidence>
<keyword evidence="1" id="KW-1133">Transmembrane helix</keyword>
<reference evidence="2 3" key="1">
    <citation type="submission" date="2010-05" db="EMBL/GenBank/DDBJ databases">
        <title>The Genome Sequence of Thecamonas trahens ATCC 50062.</title>
        <authorList>
            <consortium name="The Broad Institute Genome Sequencing Platform"/>
            <person name="Russ C."/>
            <person name="Cuomo C."/>
            <person name="Shea T."/>
            <person name="Young S.K."/>
            <person name="Zeng Q."/>
            <person name="Koehrsen M."/>
            <person name="Haas B."/>
            <person name="Borodovsky M."/>
            <person name="Guigo R."/>
            <person name="Alvarado L."/>
            <person name="Berlin A."/>
            <person name="Bochicchio J."/>
            <person name="Borenstein D."/>
            <person name="Chapman S."/>
            <person name="Chen Z."/>
            <person name="Freedman E."/>
            <person name="Gellesch M."/>
            <person name="Goldberg J."/>
            <person name="Griggs A."/>
            <person name="Gujja S."/>
            <person name="Heilman E."/>
            <person name="Heiman D."/>
            <person name="Hepburn T."/>
            <person name="Howarth C."/>
            <person name="Jen D."/>
            <person name="Larson L."/>
            <person name="Mehta T."/>
            <person name="Park D."/>
            <person name="Pearson M."/>
            <person name="Roberts A."/>
            <person name="Saif S."/>
            <person name="Shenoy N."/>
            <person name="Sisk P."/>
            <person name="Stolte C."/>
            <person name="Sykes S."/>
            <person name="Thomson T."/>
            <person name="Walk T."/>
            <person name="White J."/>
            <person name="Yandava C."/>
            <person name="Burger G."/>
            <person name="Gray M.W."/>
            <person name="Holland P.W.H."/>
            <person name="King N."/>
            <person name="Lang F.B.F."/>
            <person name="Roger A.J."/>
            <person name="Ruiz-Trillo I."/>
            <person name="Lander E."/>
            <person name="Nusbaum C."/>
        </authorList>
    </citation>
    <scope>NUCLEOTIDE SEQUENCE [LARGE SCALE GENOMIC DNA]</scope>
    <source>
        <strain evidence="2 3">ATCC 50062</strain>
    </source>
</reference>
<feature type="transmembrane region" description="Helical" evidence="1">
    <location>
        <begin position="49"/>
        <end position="69"/>
    </location>
</feature>
<dbReference type="GeneID" id="25561605"/>
<dbReference type="InterPro" id="IPR021109">
    <property type="entry name" value="Peptidase_aspartic_dom_sf"/>
</dbReference>
<accession>A0A0L0DTP0</accession>
<dbReference type="EMBL" id="GL349439">
    <property type="protein sequence ID" value="KNC55615.1"/>
    <property type="molecule type" value="Genomic_DNA"/>
</dbReference>
<dbReference type="Gene3D" id="2.40.70.10">
    <property type="entry name" value="Acid Proteases"/>
    <property type="match status" value="1"/>
</dbReference>
<dbReference type="RefSeq" id="XP_013761388.1">
    <property type="nucleotide sequence ID" value="XM_013905934.1"/>
</dbReference>